<dbReference type="AlphaFoldDB" id="A0A9P8HY87"/>
<gene>
    <name evidence="2" type="ORF">FGG08_005403</name>
</gene>
<feature type="region of interest" description="Disordered" evidence="1">
    <location>
        <begin position="266"/>
        <end position="364"/>
    </location>
</feature>
<sequence length="655" mass="71610">MDGDDMSSSTTGAVGGNERGGGRGGRRGGRGRRGPQRDIETTGVGKKGKKRAAVDDSEEDDDGDDGESDRRIKRRATGTRVRPTTSVAASSYRTPAGSQYTLRWEEYFLDLPEGVTYNQWRGWQDVLDGIPSFQRHRIEGDHIAEDLRLPANTRLRNIPSLPEWLPEHLPAIVLQALLYSNKMVTWGDIVKRMGHTWEESDPKQMYKINNKYSTAAGRWRNLIGIPSREPKLRQGRTATTAAGSINFTGVDWDDYVLLPPHTGVNLGGDRNRTHLQAPADTPAPPPAGTATVETTGRRRRPRDTAPTGPDDAVSARPYYGRGSNSAATAAAPASEPVQGRRGSSSAMPYYTPAGAPPDPVCEQGESSSAALLSRYVVLTEQELVTRAMADTATREREATLAQLHDMGIPVDPELLVYDRTDPQPDIDTDPVLSQSLLRAIAAANADTSSGGFPSSMPPYDSFPFMPTTPLMQPLYMQPVSPLQQLAQPVPAIPAAPAAPAALAQEPTFDIPAWPSPPLPPLVFPSALYDMGRLSREIREQTDSLVHRPSEAQPQVDLSNPLHYDSDEWESFLDHQRMGYEDDPGEQEGEAEDAQRLNRAVWNASAQVAAQTMERERSVQQEIIRAHVQRIRSALQRTQNSRVDQGSSSAPALPSS</sequence>
<feature type="region of interest" description="Disordered" evidence="1">
    <location>
        <begin position="1"/>
        <end position="93"/>
    </location>
</feature>
<evidence type="ECO:0000313" key="2">
    <source>
        <dbReference type="EMBL" id="KAH0537921.1"/>
    </source>
</evidence>
<name>A0A9P8HY87_9PEZI</name>
<feature type="compositionally biased region" description="Polar residues" evidence="1">
    <location>
        <begin position="1"/>
        <end position="12"/>
    </location>
</feature>
<dbReference type="Proteomes" id="UP000698800">
    <property type="component" value="Unassembled WGS sequence"/>
</dbReference>
<keyword evidence="3" id="KW-1185">Reference proteome</keyword>
<dbReference type="OrthoDB" id="5429882at2759"/>
<evidence type="ECO:0000256" key="1">
    <source>
        <dbReference type="SAM" id="MobiDB-lite"/>
    </source>
</evidence>
<feature type="compositionally biased region" description="Polar residues" evidence="1">
    <location>
        <begin position="82"/>
        <end position="93"/>
    </location>
</feature>
<feature type="region of interest" description="Disordered" evidence="1">
    <location>
        <begin position="634"/>
        <end position="655"/>
    </location>
</feature>
<reference evidence="2" key="1">
    <citation type="submission" date="2021-03" db="EMBL/GenBank/DDBJ databases">
        <title>Comparative genomics and phylogenomic investigation of the class Geoglossomycetes provide insights into ecological specialization and systematics.</title>
        <authorList>
            <person name="Melie T."/>
            <person name="Pirro S."/>
            <person name="Miller A.N."/>
            <person name="Quandt A."/>
        </authorList>
    </citation>
    <scope>NUCLEOTIDE SEQUENCE</scope>
    <source>
        <strain evidence="2">GBOQ0MN5Z8</strain>
    </source>
</reference>
<comment type="caution">
    <text evidence="2">The sequence shown here is derived from an EMBL/GenBank/DDBJ whole genome shotgun (WGS) entry which is preliminary data.</text>
</comment>
<protein>
    <submittedName>
        <fullName evidence="2">Uncharacterized protein</fullName>
    </submittedName>
</protein>
<evidence type="ECO:0000313" key="3">
    <source>
        <dbReference type="Proteomes" id="UP000698800"/>
    </source>
</evidence>
<organism evidence="2 3">
    <name type="scientific">Glutinoglossum americanum</name>
    <dbReference type="NCBI Taxonomy" id="1670608"/>
    <lineage>
        <taxon>Eukaryota</taxon>
        <taxon>Fungi</taxon>
        <taxon>Dikarya</taxon>
        <taxon>Ascomycota</taxon>
        <taxon>Pezizomycotina</taxon>
        <taxon>Geoglossomycetes</taxon>
        <taxon>Geoglossales</taxon>
        <taxon>Geoglossaceae</taxon>
        <taxon>Glutinoglossum</taxon>
    </lineage>
</organism>
<feature type="compositionally biased region" description="Gly residues" evidence="1">
    <location>
        <begin position="13"/>
        <end position="23"/>
    </location>
</feature>
<feature type="compositionally biased region" description="Acidic residues" evidence="1">
    <location>
        <begin position="55"/>
        <end position="67"/>
    </location>
</feature>
<proteinExistence type="predicted"/>
<accession>A0A9P8HY87</accession>
<feature type="compositionally biased region" description="Basic residues" evidence="1">
    <location>
        <begin position="24"/>
        <end position="34"/>
    </location>
</feature>
<dbReference type="EMBL" id="JAGHQL010000128">
    <property type="protein sequence ID" value="KAH0537921.1"/>
    <property type="molecule type" value="Genomic_DNA"/>
</dbReference>